<dbReference type="Pfam" id="PF04932">
    <property type="entry name" value="Wzy_C"/>
    <property type="match status" value="1"/>
</dbReference>
<evidence type="ECO:0000313" key="8">
    <source>
        <dbReference type="Proteomes" id="UP000308230"/>
    </source>
</evidence>
<dbReference type="RefSeq" id="WP_138123839.1">
    <property type="nucleotide sequence ID" value="NZ_SWLG01000003.1"/>
</dbReference>
<evidence type="ECO:0000256" key="5">
    <source>
        <dbReference type="SAM" id="Phobius"/>
    </source>
</evidence>
<feature type="transmembrane region" description="Helical" evidence="5">
    <location>
        <begin position="460"/>
        <end position="477"/>
    </location>
</feature>
<feature type="transmembrane region" description="Helical" evidence="5">
    <location>
        <begin position="94"/>
        <end position="113"/>
    </location>
</feature>
<dbReference type="InterPro" id="IPR051533">
    <property type="entry name" value="WaaL-like"/>
</dbReference>
<feature type="transmembrane region" description="Helical" evidence="5">
    <location>
        <begin position="236"/>
        <end position="254"/>
    </location>
</feature>
<organism evidence="7 8">
    <name type="scientific">Exobacillus caeni</name>
    <dbReference type="NCBI Taxonomy" id="2574798"/>
    <lineage>
        <taxon>Bacteria</taxon>
        <taxon>Bacillati</taxon>
        <taxon>Bacillota</taxon>
        <taxon>Bacilli</taxon>
        <taxon>Bacillales</taxon>
        <taxon>Guptibacillaceae</taxon>
        <taxon>Exobacillus</taxon>
    </lineage>
</organism>
<comment type="caution">
    <text evidence="7">The sequence shown here is derived from an EMBL/GenBank/DDBJ whole genome shotgun (WGS) entry which is preliminary data.</text>
</comment>
<keyword evidence="2 5" id="KW-0812">Transmembrane</keyword>
<feature type="transmembrane region" description="Helical" evidence="5">
    <location>
        <begin position="12"/>
        <end position="29"/>
    </location>
</feature>
<feature type="transmembrane region" description="Helical" evidence="5">
    <location>
        <begin position="261"/>
        <end position="277"/>
    </location>
</feature>
<sequence>MNYASLASKLKVQIFFIVILSLFAIYKLINGDVIPLLKVLTIAAIFAVSLSLIKKTYMWYLIKNDPLSITFLYLLIISSFIGAGFFTLDLGPLSLFPYRILLLVMCVLFFSVFVKEKEYMRMWSKVKVKKPIFFLIFWLLYALLSLLWVRSLTGGLQDFIFLSFGIVIVFLVTFYFHNQNNYYNFFYIWIVMTAVLVGIGLWNHFTHQHLPVSRINHVSSYQQGIPTAVFVNENDYASFLAISFFFVLAFVNHAKTMIKRGAGFVLLALIMYVIMLTDSRANYISVMLGLAFWFLFLIKRRAKIKVTFLAVIGFGLGMLSGRFRAIVGKFDDQLGTLLASSDIGSDSVNIRINLIRNAFDFLRDTFGLGIGSGNVEFYMKNLSAYDTFGEYNMHNWWMEILVHHGILIFSGYVLLYIFLIWNLYKANRTSSGTDRMISEALVSSLIAFLLASISPNSFLALNYNWLLIAFALGFINYKRLTDKKKNFLVEEAPYNGQEVNYGNAK</sequence>
<dbReference type="GO" id="GO:0016020">
    <property type="term" value="C:membrane"/>
    <property type="evidence" value="ECO:0007669"/>
    <property type="project" value="UniProtKB-SubCell"/>
</dbReference>
<evidence type="ECO:0000313" key="7">
    <source>
        <dbReference type="EMBL" id="TLS38500.1"/>
    </source>
</evidence>
<dbReference type="AlphaFoldDB" id="A0A5R9F8C5"/>
<feature type="transmembrane region" description="Helical" evidence="5">
    <location>
        <begin position="401"/>
        <end position="424"/>
    </location>
</feature>
<dbReference type="PANTHER" id="PTHR37422">
    <property type="entry name" value="TEICHURONIC ACID BIOSYNTHESIS PROTEIN TUAE"/>
    <property type="match status" value="1"/>
</dbReference>
<comment type="subcellular location">
    <subcellularLocation>
        <location evidence="1">Membrane</location>
        <topology evidence="1">Multi-pass membrane protein</topology>
    </subcellularLocation>
</comment>
<evidence type="ECO:0000256" key="3">
    <source>
        <dbReference type="ARBA" id="ARBA00022989"/>
    </source>
</evidence>
<evidence type="ECO:0000256" key="1">
    <source>
        <dbReference type="ARBA" id="ARBA00004141"/>
    </source>
</evidence>
<feature type="transmembrane region" description="Helical" evidence="5">
    <location>
        <begin position="159"/>
        <end position="176"/>
    </location>
</feature>
<name>A0A5R9F8C5_9BACL</name>
<keyword evidence="3 5" id="KW-1133">Transmembrane helix</keyword>
<protein>
    <submittedName>
        <fullName evidence="7">O-antigen ligase family protein</fullName>
    </submittedName>
</protein>
<dbReference type="EMBL" id="SWLG01000003">
    <property type="protein sequence ID" value="TLS38500.1"/>
    <property type="molecule type" value="Genomic_DNA"/>
</dbReference>
<feature type="transmembrane region" description="Helical" evidence="5">
    <location>
        <begin position="183"/>
        <end position="202"/>
    </location>
</feature>
<feature type="transmembrane region" description="Helical" evidence="5">
    <location>
        <begin position="35"/>
        <end position="53"/>
    </location>
</feature>
<dbReference type="PANTHER" id="PTHR37422:SF23">
    <property type="entry name" value="TEICHURONIC ACID BIOSYNTHESIS PROTEIN TUAE"/>
    <property type="match status" value="1"/>
</dbReference>
<gene>
    <name evidence="7" type="ORF">FCL54_05005</name>
</gene>
<feature type="transmembrane region" description="Helical" evidence="5">
    <location>
        <begin position="65"/>
        <end position="88"/>
    </location>
</feature>
<feature type="domain" description="O-antigen ligase-related" evidence="6">
    <location>
        <begin position="266"/>
        <end position="410"/>
    </location>
</feature>
<evidence type="ECO:0000259" key="6">
    <source>
        <dbReference type="Pfam" id="PF04932"/>
    </source>
</evidence>
<feature type="transmembrane region" description="Helical" evidence="5">
    <location>
        <begin position="283"/>
        <end position="299"/>
    </location>
</feature>
<evidence type="ECO:0000256" key="4">
    <source>
        <dbReference type="ARBA" id="ARBA00023136"/>
    </source>
</evidence>
<accession>A0A5R9F8C5</accession>
<reference evidence="7 8" key="1">
    <citation type="submission" date="2019-04" db="EMBL/GenBank/DDBJ databases">
        <title>Bacillus caeni sp. nov., a bacterium isolated from mangrove sediment.</title>
        <authorList>
            <person name="Huang H."/>
            <person name="Mo K."/>
            <person name="Hu Y."/>
        </authorList>
    </citation>
    <scope>NUCLEOTIDE SEQUENCE [LARGE SCALE GENOMIC DNA]</scope>
    <source>
        <strain evidence="7 8">HB172195</strain>
    </source>
</reference>
<dbReference type="GO" id="GO:0016874">
    <property type="term" value="F:ligase activity"/>
    <property type="evidence" value="ECO:0007669"/>
    <property type="project" value="UniProtKB-KW"/>
</dbReference>
<feature type="transmembrane region" description="Helical" evidence="5">
    <location>
        <begin position="436"/>
        <end position="454"/>
    </location>
</feature>
<proteinExistence type="predicted"/>
<keyword evidence="4 5" id="KW-0472">Membrane</keyword>
<keyword evidence="8" id="KW-1185">Reference proteome</keyword>
<keyword evidence="7" id="KW-0436">Ligase</keyword>
<feature type="transmembrane region" description="Helical" evidence="5">
    <location>
        <begin position="133"/>
        <end position="153"/>
    </location>
</feature>
<dbReference type="InterPro" id="IPR007016">
    <property type="entry name" value="O-antigen_ligase-rel_domated"/>
</dbReference>
<dbReference type="Proteomes" id="UP000308230">
    <property type="component" value="Unassembled WGS sequence"/>
</dbReference>
<dbReference type="OrthoDB" id="9255580at2"/>
<feature type="transmembrane region" description="Helical" evidence="5">
    <location>
        <begin position="306"/>
        <end position="327"/>
    </location>
</feature>
<evidence type="ECO:0000256" key="2">
    <source>
        <dbReference type="ARBA" id="ARBA00022692"/>
    </source>
</evidence>